<dbReference type="FunFam" id="2.30.30.280:FF:000001">
    <property type="entry name" value="tRNA-specific 2-thiouridylase MnmA"/>
    <property type="match status" value="1"/>
</dbReference>
<feature type="domain" description="tRNA-specific 2-thiouridylase MnmA-like central" evidence="11">
    <location>
        <begin position="204"/>
        <end position="265"/>
    </location>
</feature>
<keyword evidence="7" id="KW-1015">Disulfide bond</keyword>
<dbReference type="EC" id="2.8.1.13" evidence="9"/>
<keyword evidence="4 9" id="KW-0547">Nucleotide-binding</keyword>
<dbReference type="SUPFAM" id="SSF52402">
    <property type="entry name" value="Adenine nucleotide alpha hydrolases-like"/>
    <property type="match status" value="1"/>
</dbReference>
<dbReference type="KEGG" id="thyd:TTHT_0055"/>
<dbReference type="InterPro" id="IPR046884">
    <property type="entry name" value="MnmA-like_central"/>
</dbReference>
<comment type="function">
    <text evidence="9">Catalyzes the 2-thiolation of uridine at the wobble position (U34) of tRNA, leading to the formation of s(2)U34.</text>
</comment>
<reference evidence="12 13" key="1">
    <citation type="journal article" date="2012" name="Extremophiles">
        <title>Thermotomaculum hydrothermale gen. nov., sp. nov., a novel heterotrophic thermophile within the phylum Acidobacteria from a deep-sea hydrothermal vent chimney in the Southern Okinawa Trough.</title>
        <authorList>
            <person name="Izumi H."/>
            <person name="Nunoura T."/>
            <person name="Miyazaki M."/>
            <person name="Mino S."/>
            <person name="Toki T."/>
            <person name="Takai K."/>
            <person name="Sako Y."/>
            <person name="Sawabe T."/>
            <person name="Nakagawa S."/>
        </authorList>
    </citation>
    <scope>NUCLEOTIDE SEQUENCE [LARGE SCALE GENOMIC DNA]</scope>
    <source>
        <strain evidence="12 13">AC55</strain>
    </source>
</reference>
<evidence type="ECO:0000256" key="2">
    <source>
        <dbReference type="ARBA" id="ARBA00022679"/>
    </source>
</evidence>
<feature type="binding site" evidence="9">
    <location>
        <position position="126"/>
    </location>
    <ligand>
        <name>ATP</name>
        <dbReference type="ChEBI" id="CHEBI:30616"/>
    </ligand>
</feature>
<evidence type="ECO:0000256" key="4">
    <source>
        <dbReference type="ARBA" id="ARBA00022741"/>
    </source>
</evidence>
<sequence>MKKVLLAMSGGVDSGVSAHLLKDKGFLVEGVTLVFHSDIETARCNLKICCSSNDVEDARELCNSLGIKHRVIHMEKEFERKIVQPFLDLYYLGITPNPCGWCNRFLKIGFLVDYAIENGFDYLATGHYARQKDGFLYRGLDRDKDQTYFLSMVKKHHIEKLYFPLGELTKEKVREIARERGLNVAEKKESQELCFTGGKKPGEFAAGKIPLKAGMIKHINGAILGYHKGLAYYTIGQRKGLGISWKNPLYVVKLDFKTNTVFVGEKEYLKKTRVKVRNFNLIGEFKGKLSASIRYNQKPQILANVENIRENEYMFEFENPVRGVAPGQLLVCFSDNDMVVGGGIIEG</sequence>
<dbReference type="Pfam" id="PF20258">
    <property type="entry name" value="tRNA_Me_trans_C"/>
    <property type="match status" value="1"/>
</dbReference>
<organism evidence="12 13">
    <name type="scientific">Thermotomaculum hydrothermale</name>
    <dbReference type="NCBI Taxonomy" id="981385"/>
    <lineage>
        <taxon>Bacteria</taxon>
        <taxon>Pseudomonadati</taxon>
        <taxon>Acidobacteriota</taxon>
        <taxon>Holophagae</taxon>
        <taxon>Thermotomaculales</taxon>
        <taxon>Thermotomaculaceae</taxon>
        <taxon>Thermotomaculum</taxon>
    </lineage>
</organism>
<evidence type="ECO:0000313" key="12">
    <source>
        <dbReference type="EMBL" id="BBB31706.1"/>
    </source>
</evidence>
<dbReference type="HAMAP" id="MF_00144">
    <property type="entry name" value="tRNA_thiouridyl_MnmA"/>
    <property type="match status" value="1"/>
</dbReference>
<dbReference type="NCBIfam" id="TIGR00420">
    <property type="entry name" value="trmU"/>
    <property type="match status" value="1"/>
</dbReference>
<name>A0A7R6PNZ4_9BACT</name>
<dbReference type="InterPro" id="IPR046885">
    <property type="entry name" value="MnmA-like_C"/>
</dbReference>
<protein>
    <recommendedName>
        <fullName evidence="9">tRNA-specific 2-thiouridylase MnmA</fullName>
        <ecNumber evidence="9">2.8.1.13</ecNumber>
    </recommendedName>
</protein>
<dbReference type="Pfam" id="PF20259">
    <property type="entry name" value="tRNA_Me_trans_M"/>
    <property type="match status" value="1"/>
</dbReference>
<keyword evidence="2 9" id="KW-0808">Transferase</keyword>
<feature type="site" description="Interaction with tRNA" evidence="9">
    <location>
        <position position="328"/>
    </location>
</feature>
<evidence type="ECO:0000256" key="7">
    <source>
        <dbReference type="ARBA" id="ARBA00023157"/>
    </source>
</evidence>
<dbReference type="GO" id="GO:0000049">
    <property type="term" value="F:tRNA binding"/>
    <property type="evidence" value="ECO:0007669"/>
    <property type="project" value="UniProtKB-KW"/>
</dbReference>
<evidence type="ECO:0000256" key="5">
    <source>
        <dbReference type="ARBA" id="ARBA00022840"/>
    </source>
</evidence>
<feature type="region of interest" description="Interaction with tRNA" evidence="9">
    <location>
        <begin position="144"/>
        <end position="146"/>
    </location>
</feature>
<feature type="region of interest" description="Interaction with tRNA" evidence="9">
    <location>
        <begin position="294"/>
        <end position="295"/>
    </location>
</feature>
<dbReference type="Gene3D" id="3.40.50.620">
    <property type="entry name" value="HUPs"/>
    <property type="match status" value="1"/>
</dbReference>
<dbReference type="Gene3D" id="2.40.30.10">
    <property type="entry name" value="Translation factors"/>
    <property type="match status" value="1"/>
</dbReference>
<dbReference type="GO" id="GO:0002143">
    <property type="term" value="P:tRNA wobble position uridine thiolation"/>
    <property type="evidence" value="ECO:0007669"/>
    <property type="project" value="TreeGrafter"/>
</dbReference>
<evidence type="ECO:0000256" key="1">
    <source>
        <dbReference type="ARBA" id="ARBA00022555"/>
    </source>
</evidence>
<dbReference type="NCBIfam" id="NF001138">
    <property type="entry name" value="PRK00143.1"/>
    <property type="match status" value="1"/>
</dbReference>
<comment type="subcellular location">
    <subcellularLocation>
        <location evidence="9">Cytoplasm</location>
    </subcellularLocation>
</comment>
<dbReference type="GO" id="GO:0005737">
    <property type="term" value="C:cytoplasm"/>
    <property type="evidence" value="ECO:0007669"/>
    <property type="project" value="UniProtKB-SubCell"/>
</dbReference>
<keyword evidence="1 9" id="KW-0820">tRNA-binding</keyword>
<dbReference type="Proteomes" id="UP000595564">
    <property type="component" value="Chromosome"/>
</dbReference>
<dbReference type="GO" id="GO:0005524">
    <property type="term" value="F:ATP binding"/>
    <property type="evidence" value="ECO:0007669"/>
    <property type="project" value="UniProtKB-KW"/>
</dbReference>
<gene>
    <name evidence="9 12" type="primary">mnmA</name>
    <name evidence="12" type="ORF">TTHT_0055</name>
</gene>
<feature type="domain" description="tRNA-specific 2-thiouridylase MnmA-like C-terminal" evidence="10">
    <location>
        <begin position="275"/>
        <end position="345"/>
    </location>
</feature>
<keyword evidence="9" id="KW-0963">Cytoplasm</keyword>
<keyword evidence="3 9" id="KW-0819">tRNA processing</keyword>
<dbReference type="AlphaFoldDB" id="A0A7R6PNZ4"/>
<evidence type="ECO:0000256" key="9">
    <source>
        <dbReference type="HAMAP-Rule" id="MF_00144"/>
    </source>
</evidence>
<dbReference type="InterPro" id="IPR014729">
    <property type="entry name" value="Rossmann-like_a/b/a_fold"/>
</dbReference>
<proteinExistence type="inferred from homology"/>
<dbReference type="EMBL" id="AP017470">
    <property type="protein sequence ID" value="BBB31706.1"/>
    <property type="molecule type" value="Genomic_DNA"/>
</dbReference>
<evidence type="ECO:0000256" key="3">
    <source>
        <dbReference type="ARBA" id="ARBA00022694"/>
    </source>
</evidence>
<comment type="caution">
    <text evidence="9">Lacks conserved residue(s) required for the propagation of feature annotation.</text>
</comment>
<dbReference type="Pfam" id="PF03054">
    <property type="entry name" value="tRNA_Me_trans"/>
    <property type="match status" value="1"/>
</dbReference>
<evidence type="ECO:0000256" key="8">
    <source>
        <dbReference type="ARBA" id="ARBA00051542"/>
    </source>
</evidence>
<dbReference type="PANTHER" id="PTHR11933:SF5">
    <property type="entry name" value="MITOCHONDRIAL TRNA-SPECIFIC 2-THIOURIDYLASE 1"/>
    <property type="match status" value="1"/>
</dbReference>
<comment type="catalytic activity">
    <reaction evidence="8 9">
        <text>S-sulfanyl-L-cysteinyl-[protein] + uridine(34) in tRNA + AH2 + ATP = 2-thiouridine(34) in tRNA + L-cysteinyl-[protein] + A + AMP + diphosphate + H(+)</text>
        <dbReference type="Rhea" id="RHEA:47032"/>
        <dbReference type="Rhea" id="RHEA-COMP:10131"/>
        <dbReference type="Rhea" id="RHEA-COMP:11726"/>
        <dbReference type="Rhea" id="RHEA-COMP:11727"/>
        <dbReference type="Rhea" id="RHEA-COMP:11728"/>
        <dbReference type="ChEBI" id="CHEBI:13193"/>
        <dbReference type="ChEBI" id="CHEBI:15378"/>
        <dbReference type="ChEBI" id="CHEBI:17499"/>
        <dbReference type="ChEBI" id="CHEBI:29950"/>
        <dbReference type="ChEBI" id="CHEBI:30616"/>
        <dbReference type="ChEBI" id="CHEBI:33019"/>
        <dbReference type="ChEBI" id="CHEBI:61963"/>
        <dbReference type="ChEBI" id="CHEBI:65315"/>
        <dbReference type="ChEBI" id="CHEBI:87170"/>
        <dbReference type="ChEBI" id="CHEBI:456215"/>
        <dbReference type="EC" id="2.8.1.13"/>
    </reaction>
</comment>
<keyword evidence="13" id="KW-1185">Reference proteome</keyword>
<evidence type="ECO:0000256" key="6">
    <source>
        <dbReference type="ARBA" id="ARBA00022884"/>
    </source>
</evidence>
<keyword evidence="6 9" id="KW-0694">RNA-binding</keyword>
<comment type="similarity">
    <text evidence="9">Belongs to the MnmA/TRMU family.</text>
</comment>
<dbReference type="InterPro" id="IPR004506">
    <property type="entry name" value="MnmA-like"/>
</dbReference>
<evidence type="ECO:0000259" key="10">
    <source>
        <dbReference type="Pfam" id="PF20258"/>
    </source>
</evidence>
<dbReference type="CDD" id="cd01998">
    <property type="entry name" value="MnmA_TRMU-like"/>
    <property type="match status" value="1"/>
</dbReference>
<feature type="active site" description="Nucleophile" evidence="9">
    <location>
        <position position="102"/>
    </location>
</feature>
<evidence type="ECO:0000259" key="11">
    <source>
        <dbReference type="Pfam" id="PF20259"/>
    </source>
</evidence>
<accession>A0A7R6PNZ4</accession>
<feature type="binding site" evidence="9">
    <location>
        <position position="33"/>
    </location>
    <ligand>
        <name>ATP</name>
        <dbReference type="ChEBI" id="CHEBI:30616"/>
    </ligand>
</feature>
<evidence type="ECO:0000313" key="13">
    <source>
        <dbReference type="Proteomes" id="UP000595564"/>
    </source>
</evidence>
<keyword evidence="5 9" id="KW-0067">ATP-binding</keyword>
<dbReference type="GO" id="GO:0103016">
    <property type="term" value="F:tRNA-uridine 2-sulfurtransferase activity"/>
    <property type="evidence" value="ECO:0007669"/>
    <property type="project" value="UniProtKB-EC"/>
</dbReference>
<feature type="active site" description="Cysteine persulfide intermediate" evidence="9">
    <location>
        <position position="194"/>
    </location>
</feature>
<dbReference type="PANTHER" id="PTHR11933">
    <property type="entry name" value="TRNA 5-METHYLAMINOMETHYL-2-THIOURIDYLATE -METHYLTRANSFERASE"/>
    <property type="match status" value="1"/>
</dbReference>
<dbReference type="RefSeq" id="WP_201328036.1">
    <property type="nucleotide sequence ID" value="NZ_AP017470.1"/>
</dbReference>
<dbReference type="Gene3D" id="2.30.30.280">
    <property type="entry name" value="Adenine nucleotide alpha hydrolases-like domains"/>
    <property type="match status" value="1"/>
</dbReference>
<feature type="site" description="Interaction with tRNA" evidence="9">
    <location>
        <position position="127"/>
    </location>
</feature>
<dbReference type="InterPro" id="IPR023382">
    <property type="entry name" value="MnmA-like_central_sf"/>
</dbReference>
<feature type="binding site" evidence="9">
    <location>
        <begin position="7"/>
        <end position="14"/>
    </location>
    <ligand>
        <name>ATP</name>
        <dbReference type="ChEBI" id="CHEBI:30616"/>
    </ligand>
</feature>